<dbReference type="EMBL" id="QMEU01000013">
    <property type="protein sequence ID" value="RAU97784.1"/>
    <property type="molecule type" value="Genomic_DNA"/>
</dbReference>
<accession>A0A329KP71</accession>
<evidence type="ECO:0000313" key="3">
    <source>
        <dbReference type="Proteomes" id="UP000250347"/>
    </source>
</evidence>
<comment type="caution">
    <text evidence="2">The sequence shown here is derived from an EMBL/GenBank/DDBJ whole genome shotgun (WGS) entry which is preliminary data.</text>
</comment>
<keyword evidence="1" id="KW-1133">Transmembrane helix</keyword>
<feature type="transmembrane region" description="Helical" evidence="1">
    <location>
        <begin position="131"/>
        <end position="155"/>
    </location>
</feature>
<reference evidence="2 3" key="1">
    <citation type="submission" date="2018-06" db="EMBL/GenBank/DDBJ databases">
        <title>NTM in soil in Japan.</title>
        <authorList>
            <person name="Ohya K."/>
        </authorList>
    </citation>
    <scope>NUCLEOTIDE SEQUENCE [LARGE SCALE GENOMIC DNA]</scope>
    <source>
        <strain evidence="2 3">GF76</strain>
    </source>
</reference>
<feature type="transmembrane region" description="Helical" evidence="1">
    <location>
        <begin position="89"/>
        <end position="111"/>
    </location>
</feature>
<keyword evidence="1" id="KW-0812">Transmembrane</keyword>
<dbReference type="AlphaFoldDB" id="A0A329KP71"/>
<evidence type="ECO:0000256" key="1">
    <source>
        <dbReference type="SAM" id="Phobius"/>
    </source>
</evidence>
<name>A0A329KP71_9MYCO</name>
<evidence type="ECO:0000313" key="2">
    <source>
        <dbReference type="EMBL" id="RAU97784.1"/>
    </source>
</evidence>
<proteinExistence type="predicted"/>
<dbReference type="Proteomes" id="UP000250347">
    <property type="component" value="Unassembled WGS sequence"/>
</dbReference>
<protein>
    <submittedName>
        <fullName evidence="2">Uncharacterized protein</fullName>
    </submittedName>
</protein>
<sequence>MRSKVITVVAVAAAIASAALTLLPWVDVSRLGLPIRWNGLGVYVGEDRQYYGHLLAGMVDSVPGWIVLIASLAAGAAVVAAARVRVLGLVACGCAVVAFVTAVVCLVYPAVLAGDAKNEMGISLVPDRQVLNSGSLIAEAAATGVLVICTALVAFGAKRVVREQG</sequence>
<feature type="transmembrane region" description="Helical" evidence="1">
    <location>
        <begin position="62"/>
        <end position="82"/>
    </location>
</feature>
<keyword evidence="1" id="KW-0472">Membrane</keyword>
<gene>
    <name evidence="2" type="ORF">DQP58_07105</name>
</gene>
<organism evidence="2 3">
    <name type="scientific">Mycobacterium colombiense</name>
    <dbReference type="NCBI Taxonomy" id="339268"/>
    <lineage>
        <taxon>Bacteria</taxon>
        <taxon>Bacillati</taxon>
        <taxon>Actinomycetota</taxon>
        <taxon>Actinomycetes</taxon>
        <taxon>Mycobacteriales</taxon>
        <taxon>Mycobacteriaceae</taxon>
        <taxon>Mycobacterium</taxon>
        <taxon>Mycobacterium avium complex (MAC)</taxon>
    </lineage>
</organism>